<sequence>MFVQLEVSEYARINTVLGLPLARDADAPPFDVQRYRIVSGNVNNAFRLSQPQQQQHAKQQNNNINELELVVNGRLDREYRSRYELLIEAIDGGRPTKVGSMRVQIDVLDANDNHPEFVQPRYAARIGPNTAPGIPILRVGAKDPDARENGRVEYGIISYCILFRKTDEPL</sequence>
<evidence type="ECO:0000256" key="6">
    <source>
        <dbReference type="ARBA" id="ARBA00023136"/>
    </source>
</evidence>
<evidence type="ECO:0000256" key="8">
    <source>
        <dbReference type="PROSITE-ProRule" id="PRU00043"/>
    </source>
</evidence>
<reference evidence="11" key="3">
    <citation type="submission" date="2016-06" db="UniProtKB">
        <authorList>
            <consortium name="WormBaseParasite"/>
        </authorList>
    </citation>
    <scope>IDENTIFICATION</scope>
</reference>
<dbReference type="PROSITE" id="PS50268">
    <property type="entry name" value="CADHERIN_2"/>
    <property type="match status" value="1"/>
</dbReference>
<dbReference type="WBParaSite" id="GPLIN_000390600">
    <property type="protein sequence ID" value="GPLIN_000390600"/>
    <property type="gene ID" value="GPLIN_000390600"/>
</dbReference>
<dbReference type="Pfam" id="PF00028">
    <property type="entry name" value="Cadherin"/>
    <property type="match status" value="1"/>
</dbReference>
<keyword evidence="10" id="KW-1185">Reference proteome</keyword>
<evidence type="ECO:0000256" key="5">
    <source>
        <dbReference type="ARBA" id="ARBA00022989"/>
    </source>
</evidence>
<dbReference type="PANTHER" id="PTHR24028:SF328">
    <property type="entry name" value="CADHERIN-3"/>
    <property type="match status" value="1"/>
</dbReference>
<reference evidence="10" key="2">
    <citation type="submission" date="2014-05" db="EMBL/GenBank/DDBJ databases">
        <title>The genome and life-stage specific transcriptomes of Globodera pallida elucidate key aspects of plant parasitism by a cyst nematode.</title>
        <authorList>
            <person name="Cotton J.A."/>
            <person name="Lilley C.J."/>
            <person name="Jones L.M."/>
            <person name="Kikuchi T."/>
            <person name="Reid A.J."/>
            <person name="Thorpe P."/>
            <person name="Tsai I.J."/>
            <person name="Beasley H."/>
            <person name="Blok V."/>
            <person name="Cock P.J.A."/>
            <person name="Van den Akker S.E."/>
            <person name="Holroyd N."/>
            <person name="Hunt M."/>
            <person name="Mantelin S."/>
            <person name="Naghra H."/>
            <person name="Pain A."/>
            <person name="Palomares-Rius J.E."/>
            <person name="Zarowiecki M."/>
            <person name="Berriman M."/>
            <person name="Jones J.T."/>
            <person name="Urwin P.E."/>
        </authorList>
    </citation>
    <scope>NUCLEOTIDE SEQUENCE [LARGE SCALE GENOMIC DNA]</scope>
    <source>
        <strain evidence="10">Lindley</strain>
    </source>
</reference>
<dbReference type="InterPro" id="IPR020894">
    <property type="entry name" value="Cadherin_CS"/>
</dbReference>
<dbReference type="Proteomes" id="UP000050741">
    <property type="component" value="Unassembled WGS sequence"/>
</dbReference>
<evidence type="ECO:0000256" key="4">
    <source>
        <dbReference type="ARBA" id="ARBA00022837"/>
    </source>
</evidence>
<keyword evidence="7" id="KW-0325">Glycoprotein</keyword>
<reference evidence="10" key="1">
    <citation type="submission" date="2013-12" db="EMBL/GenBank/DDBJ databases">
        <authorList>
            <person name="Aslett M."/>
        </authorList>
    </citation>
    <scope>NUCLEOTIDE SEQUENCE [LARGE SCALE GENOMIC DNA]</scope>
    <source>
        <strain evidence="10">Lindley</strain>
    </source>
</reference>
<evidence type="ECO:0000256" key="2">
    <source>
        <dbReference type="ARBA" id="ARBA00022692"/>
    </source>
</evidence>
<keyword evidence="4 8" id="KW-0106">Calcium</keyword>
<proteinExistence type="predicted"/>
<dbReference type="GO" id="GO:0007156">
    <property type="term" value="P:homophilic cell adhesion via plasma membrane adhesion molecules"/>
    <property type="evidence" value="ECO:0007669"/>
    <property type="project" value="InterPro"/>
</dbReference>
<keyword evidence="2" id="KW-0812">Transmembrane</keyword>
<organism evidence="10 11">
    <name type="scientific">Globodera pallida</name>
    <name type="common">Potato cyst nematode worm</name>
    <name type="synonym">Heterodera pallida</name>
    <dbReference type="NCBI Taxonomy" id="36090"/>
    <lineage>
        <taxon>Eukaryota</taxon>
        <taxon>Metazoa</taxon>
        <taxon>Ecdysozoa</taxon>
        <taxon>Nematoda</taxon>
        <taxon>Chromadorea</taxon>
        <taxon>Rhabditida</taxon>
        <taxon>Tylenchina</taxon>
        <taxon>Tylenchomorpha</taxon>
        <taxon>Tylenchoidea</taxon>
        <taxon>Heteroderidae</taxon>
        <taxon>Heteroderinae</taxon>
        <taxon>Globodera</taxon>
    </lineage>
</organism>
<evidence type="ECO:0000256" key="3">
    <source>
        <dbReference type="ARBA" id="ARBA00022737"/>
    </source>
</evidence>
<dbReference type="InterPro" id="IPR050174">
    <property type="entry name" value="Protocadherin/Cadherin-CA"/>
</dbReference>
<evidence type="ECO:0000256" key="1">
    <source>
        <dbReference type="ARBA" id="ARBA00004167"/>
    </source>
</evidence>
<dbReference type="Gene3D" id="2.60.40.60">
    <property type="entry name" value="Cadherins"/>
    <property type="match status" value="2"/>
</dbReference>
<dbReference type="InterPro" id="IPR015919">
    <property type="entry name" value="Cadherin-like_sf"/>
</dbReference>
<dbReference type="PANTHER" id="PTHR24028">
    <property type="entry name" value="CADHERIN-87A"/>
    <property type="match status" value="1"/>
</dbReference>
<dbReference type="SMART" id="SM00112">
    <property type="entry name" value="CA"/>
    <property type="match status" value="1"/>
</dbReference>
<evidence type="ECO:0000313" key="10">
    <source>
        <dbReference type="Proteomes" id="UP000050741"/>
    </source>
</evidence>
<evidence type="ECO:0000256" key="7">
    <source>
        <dbReference type="ARBA" id="ARBA00023180"/>
    </source>
</evidence>
<dbReference type="SUPFAM" id="SSF49313">
    <property type="entry name" value="Cadherin-like"/>
    <property type="match status" value="2"/>
</dbReference>
<evidence type="ECO:0000259" key="9">
    <source>
        <dbReference type="PROSITE" id="PS50268"/>
    </source>
</evidence>
<dbReference type="FunFam" id="2.60.40.60:FF:000092">
    <property type="entry name" value="Protocadherin 8"/>
    <property type="match status" value="1"/>
</dbReference>
<dbReference type="CDD" id="cd11304">
    <property type="entry name" value="Cadherin_repeat"/>
    <property type="match status" value="2"/>
</dbReference>
<dbReference type="GO" id="GO:0005509">
    <property type="term" value="F:calcium ion binding"/>
    <property type="evidence" value="ECO:0007669"/>
    <property type="project" value="UniProtKB-UniRule"/>
</dbReference>
<dbReference type="GO" id="GO:0005886">
    <property type="term" value="C:plasma membrane"/>
    <property type="evidence" value="ECO:0007669"/>
    <property type="project" value="InterPro"/>
</dbReference>
<keyword evidence="3" id="KW-0677">Repeat</keyword>
<keyword evidence="6" id="KW-0472">Membrane</keyword>
<protein>
    <submittedName>
        <fullName evidence="11">CA domain-containing protein</fullName>
    </submittedName>
</protein>
<dbReference type="AlphaFoldDB" id="A0A183BTH0"/>
<keyword evidence="5" id="KW-1133">Transmembrane helix</keyword>
<comment type="subcellular location">
    <subcellularLocation>
        <location evidence="1">Membrane</location>
        <topology evidence="1">Single-pass membrane protein</topology>
    </subcellularLocation>
</comment>
<evidence type="ECO:0000313" key="11">
    <source>
        <dbReference type="WBParaSite" id="GPLIN_000390600"/>
    </source>
</evidence>
<accession>A0A183BTH0</accession>
<dbReference type="PROSITE" id="PS00232">
    <property type="entry name" value="CADHERIN_1"/>
    <property type="match status" value="1"/>
</dbReference>
<dbReference type="InterPro" id="IPR002126">
    <property type="entry name" value="Cadherin-like_dom"/>
</dbReference>
<feature type="domain" description="Cadherin" evidence="9">
    <location>
        <begin position="6"/>
        <end position="117"/>
    </location>
</feature>
<name>A0A183BTH0_GLOPA</name>